<name>A0A2W5Y7J9_9MICO</name>
<evidence type="ECO:0008006" key="5">
    <source>
        <dbReference type="Google" id="ProtNLM"/>
    </source>
</evidence>
<feature type="transmembrane region" description="Helical" evidence="2">
    <location>
        <begin position="414"/>
        <end position="431"/>
    </location>
</feature>
<protein>
    <recommendedName>
        <fullName evidence="5">DUF2142 domain-containing protein</fullName>
    </recommendedName>
</protein>
<feature type="transmembrane region" description="Helical" evidence="2">
    <location>
        <begin position="239"/>
        <end position="256"/>
    </location>
</feature>
<reference evidence="3 4" key="1">
    <citation type="submission" date="2018-06" db="EMBL/GenBank/DDBJ databases">
        <title>Whole genome sequencing of a novel hydrocarbon degrading bacterial strain, PW21 isolated from oil contaminated produced water sample.</title>
        <authorList>
            <person name="Nagkirti P."/>
            <person name="Shaikh A."/>
            <person name="Gowdaman V."/>
            <person name="Engineer A.E."/>
            <person name="Dagar S."/>
            <person name="Dhakephalkar P.K."/>
        </authorList>
    </citation>
    <scope>NUCLEOTIDE SEQUENCE [LARGE SCALE GENOMIC DNA]</scope>
    <source>
        <strain evidence="3 4">PW21</strain>
    </source>
</reference>
<gene>
    <name evidence="3" type="ORF">DNL40_05570</name>
</gene>
<evidence type="ECO:0000256" key="1">
    <source>
        <dbReference type="SAM" id="MobiDB-lite"/>
    </source>
</evidence>
<dbReference type="AlphaFoldDB" id="A0A2W5Y7J9"/>
<evidence type="ECO:0000256" key="2">
    <source>
        <dbReference type="SAM" id="Phobius"/>
    </source>
</evidence>
<feature type="transmembrane region" description="Helical" evidence="2">
    <location>
        <begin position="522"/>
        <end position="546"/>
    </location>
</feature>
<keyword evidence="2" id="KW-0812">Transmembrane</keyword>
<dbReference type="EMBL" id="QKWH01000002">
    <property type="protein sequence ID" value="PZR54364.1"/>
    <property type="molecule type" value="Genomic_DNA"/>
</dbReference>
<feature type="transmembrane region" description="Helical" evidence="2">
    <location>
        <begin position="478"/>
        <end position="502"/>
    </location>
</feature>
<sequence>MRTATPTLLSRGRGPLGAGRRAVRPARSARALLRAVRADGVPAVVWLVVALQLTVCLLQTAVFPHGRSPDEAKQVDLVLQVADGRAWPWPGPGEAVTSTGVQAGTVLPPDRLRGRAHLADQETLPRDQRPSWTDAGGAEPWPGRGGAPLLNQLVQHPPLYYLLGATVAQAVPDRLDVPFDRTWMVLRWVGALLVVPLPLLAWATARRLRLPDPLPVAAALAVVAVPEMAHLASAVNNDNLVVLLGAVATWLGVRVLTGDLTLRTGAALGAVTSLALLTKGFALLLPAWVLLVYAVAAWRRRSPAAAGSALVSAAAMLPGLAWWVRNVVVHGTLQPHGTRTDQTYLAQAGATYRWADGGAEWLARLGDRMVTLFFVQDQASLMRQDASWWAARAALVVLVTGLVVTLVRRTVPRLDAVVLLVPAAGLLAIVAKGSYEQFTAFGNVAAAQQGRYLYMGAVGMLVTAVAGAAVLRPGLRQAVPAAVLTLGLALHTAFHIDAWWVLWAPAGASGLPAAVASVDAMVRLHAFGAVVLAPLALTAAALLAAVGTWTVRTALADAAETAGARDGAVRLPGA</sequence>
<keyword evidence="4" id="KW-1185">Reference proteome</keyword>
<organism evidence="3 4">
    <name type="scientific">Xylanimonas oleitrophica</name>
    <dbReference type="NCBI Taxonomy" id="2607479"/>
    <lineage>
        <taxon>Bacteria</taxon>
        <taxon>Bacillati</taxon>
        <taxon>Actinomycetota</taxon>
        <taxon>Actinomycetes</taxon>
        <taxon>Micrococcales</taxon>
        <taxon>Promicromonosporaceae</taxon>
        <taxon>Xylanimonas</taxon>
    </lineage>
</organism>
<feature type="transmembrane region" description="Helical" evidence="2">
    <location>
        <begin position="451"/>
        <end position="471"/>
    </location>
</feature>
<keyword evidence="2" id="KW-0472">Membrane</keyword>
<feature type="transmembrane region" description="Helical" evidence="2">
    <location>
        <begin position="214"/>
        <end position="232"/>
    </location>
</feature>
<feature type="region of interest" description="Disordered" evidence="1">
    <location>
        <begin position="119"/>
        <end position="139"/>
    </location>
</feature>
<dbReference type="Proteomes" id="UP000248783">
    <property type="component" value="Unassembled WGS sequence"/>
</dbReference>
<accession>A0A2W5Y7J9</accession>
<dbReference type="RefSeq" id="WP_111250221.1">
    <property type="nucleotide sequence ID" value="NZ_QKWH01000002.1"/>
</dbReference>
<feature type="transmembrane region" description="Helical" evidence="2">
    <location>
        <begin position="305"/>
        <end position="324"/>
    </location>
</feature>
<feature type="transmembrane region" description="Helical" evidence="2">
    <location>
        <begin position="389"/>
        <end position="407"/>
    </location>
</feature>
<keyword evidence="2" id="KW-1133">Transmembrane helix</keyword>
<comment type="caution">
    <text evidence="3">The sequence shown here is derived from an EMBL/GenBank/DDBJ whole genome shotgun (WGS) entry which is preliminary data.</text>
</comment>
<feature type="transmembrane region" description="Helical" evidence="2">
    <location>
        <begin position="184"/>
        <end position="202"/>
    </location>
</feature>
<feature type="transmembrane region" description="Helical" evidence="2">
    <location>
        <begin position="276"/>
        <end position="298"/>
    </location>
</feature>
<evidence type="ECO:0000313" key="3">
    <source>
        <dbReference type="EMBL" id="PZR54364.1"/>
    </source>
</evidence>
<feature type="compositionally biased region" description="Basic and acidic residues" evidence="1">
    <location>
        <begin position="119"/>
        <end position="129"/>
    </location>
</feature>
<proteinExistence type="predicted"/>
<evidence type="ECO:0000313" key="4">
    <source>
        <dbReference type="Proteomes" id="UP000248783"/>
    </source>
</evidence>